<dbReference type="AlphaFoldDB" id="A0A0K6IMB6"/>
<dbReference type="NCBIfam" id="NF008525">
    <property type="entry name" value="PRK11460.1"/>
    <property type="match status" value="1"/>
</dbReference>
<dbReference type="EMBL" id="CYHG01000007">
    <property type="protein sequence ID" value="CUB04462.1"/>
    <property type="molecule type" value="Genomic_DNA"/>
</dbReference>
<name>A0A0K6IMB6_9GAMM</name>
<dbReference type="GO" id="GO:0016787">
    <property type="term" value="F:hydrolase activity"/>
    <property type="evidence" value="ECO:0007669"/>
    <property type="project" value="UniProtKB-KW"/>
</dbReference>
<evidence type="ECO:0000256" key="2">
    <source>
        <dbReference type="ARBA" id="ARBA00022801"/>
    </source>
</evidence>
<organism evidence="4 5">
    <name type="scientific">Marinomonas fungiae</name>
    <dbReference type="NCBI Taxonomy" id="1137284"/>
    <lineage>
        <taxon>Bacteria</taxon>
        <taxon>Pseudomonadati</taxon>
        <taxon>Pseudomonadota</taxon>
        <taxon>Gammaproteobacteria</taxon>
        <taxon>Oceanospirillales</taxon>
        <taxon>Oceanospirillaceae</taxon>
        <taxon>Marinomonas</taxon>
    </lineage>
</organism>
<feature type="domain" description="Phospholipase/carboxylesterase/thioesterase" evidence="3">
    <location>
        <begin position="5"/>
        <end position="196"/>
    </location>
</feature>
<accession>A0A0K6IMB6</accession>
<dbReference type="SUPFAM" id="SSF53474">
    <property type="entry name" value="alpha/beta-Hydrolases"/>
    <property type="match status" value="1"/>
</dbReference>
<dbReference type="Proteomes" id="UP000182769">
    <property type="component" value="Unassembled WGS sequence"/>
</dbReference>
<evidence type="ECO:0000259" key="3">
    <source>
        <dbReference type="Pfam" id="PF02230"/>
    </source>
</evidence>
<dbReference type="PANTHER" id="PTHR10655">
    <property type="entry name" value="LYSOPHOSPHOLIPASE-RELATED"/>
    <property type="match status" value="1"/>
</dbReference>
<keyword evidence="5" id="KW-1185">Reference proteome</keyword>
<dbReference type="OrthoDB" id="9801763at2"/>
<dbReference type="PANTHER" id="PTHR10655:SF17">
    <property type="entry name" value="LYSOPHOSPHOLIPASE-LIKE PROTEIN 1"/>
    <property type="match status" value="1"/>
</dbReference>
<proteinExistence type="inferred from homology"/>
<sequence length="206" mass="22408">MSDSLVIQKPAVASRLVLLYHGVGSRPESMMTLGRWLADNLDRTMVVAVAAPFRFDIGEGLQWFSIKGVTEANRLERIEAVIPLFVESVRSWQKEANVEAGDTAIIGFSQGAIMSLSSTQLVAEPLAKQVVSLSGRFAIAPQYKPQGTSIHFLHGKADPVIPVTHAEQGYSWLDALGASTTLDTFNGLAHNINHEESVRLLEILKG</sequence>
<dbReference type="InterPro" id="IPR029058">
    <property type="entry name" value="AB_hydrolase_fold"/>
</dbReference>
<gene>
    <name evidence="4" type="ORF">Ga0061065_10734</name>
</gene>
<dbReference type="InterPro" id="IPR050565">
    <property type="entry name" value="LYPA1-2/EST-like"/>
</dbReference>
<evidence type="ECO:0000313" key="4">
    <source>
        <dbReference type="EMBL" id="CUB04462.1"/>
    </source>
</evidence>
<dbReference type="RefSeq" id="WP_055463410.1">
    <property type="nucleotide sequence ID" value="NZ_CYHG01000007.1"/>
</dbReference>
<dbReference type="InterPro" id="IPR003140">
    <property type="entry name" value="PLipase/COase/thioEstase"/>
</dbReference>
<protein>
    <submittedName>
        <fullName evidence="4">Predicted esterase</fullName>
    </submittedName>
</protein>
<keyword evidence="2" id="KW-0378">Hydrolase</keyword>
<comment type="similarity">
    <text evidence="1">Belongs to the AB hydrolase superfamily. AB hydrolase 2 family.</text>
</comment>
<dbReference type="STRING" id="1137284.GCA_001418205_02331"/>
<dbReference type="Gene3D" id="3.40.50.1820">
    <property type="entry name" value="alpha/beta hydrolase"/>
    <property type="match status" value="1"/>
</dbReference>
<dbReference type="Pfam" id="PF02230">
    <property type="entry name" value="Abhydrolase_2"/>
    <property type="match status" value="1"/>
</dbReference>
<evidence type="ECO:0000256" key="1">
    <source>
        <dbReference type="ARBA" id="ARBA00006499"/>
    </source>
</evidence>
<reference evidence="5" key="1">
    <citation type="submission" date="2015-08" db="EMBL/GenBank/DDBJ databases">
        <authorList>
            <person name="Varghese N."/>
        </authorList>
    </citation>
    <scope>NUCLEOTIDE SEQUENCE [LARGE SCALE GENOMIC DNA]</scope>
    <source>
        <strain evidence="5">JCM 18476</strain>
    </source>
</reference>
<evidence type="ECO:0000313" key="5">
    <source>
        <dbReference type="Proteomes" id="UP000182769"/>
    </source>
</evidence>